<protein>
    <recommendedName>
        <fullName evidence="2">M23ase beta-sheet core domain-containing protein</fullName>
    </recommendedName>
</protein>
<dbReference type="PANTHER" id="PTHR21666:SF270">
    <property type="entry name" value="MUREIN HYDROLASE ACTIVATOR ENVC"/>
    <property type="match status" value="1"/>
</dbReference>
<feature type="domain" description="M23ase beta-sheet core" evidence="2">
    <location>
        <begin position="149"/>
        <end position="244"/>
    </location>
</feature>
<dbReference type="InterPro" id="IPR050570">
    <property type="entry name" value="Cell_wall_metabolism_enzyme"/>
</dbReference>
<dbReference type="PANTHER" id="PTHR21666">
    <property type="entry name" value="PEPTIDASE-RELATED"/>
    <property type="match status" value="1"/>
</dbReference>
<dbReference type="Proteomes" id="UP001499938">
    <property type="component" value="Unassembled WGS sequence"/>
</dbReference>
<sequence length="255" mass="26419">MRRTTGKHAVARPRTHARALVPVGAVALAVSLSGSVAAGSATAHSEGAQTQAMALIADRGVAVGAAAQQIAITPDFATAAVESAIATREQGAMRAQRATQERVALAKRKAAAKAAAAAKAKRIAAAHRWVSPVKHPNLTSSFGYRWGRLHAGLDFGAVVGTSLHAMSSGTVTKAGWGGGYGMKVEITYWDGTVSYFAHMSQINVAEGQKVAPGEFVGKTGNTGRSTGPHLHLEIHPKGGDPVDPKPWLAKHGLKF</sequence>
<dbReference type="SUPFAM" id="SSF51261">
    <property type="entry name" value="Duplicated hybrid motif"/>
    <property type="match status" value="1"/>
</dbReference>
<dbReference type="EMBL" id="BAAAPO010000018">
    <property type="protein sequence ID" value="GAA1788004.1"/>
    <property type="molecule type" value="Genomic_DNA"/>
</dbReference>
<evidence type="ECO:0000313" key="3">
    <source>
        <dbReference type="EMBL" id="GAA1788004.1"/>
    </source>
</evidence>
<dbReference type="Pfam" id="PF01551">
    <property type="entry name" value="Peptidase_M23"/>
    <property type="match status" value="1"/>
</dbReference>
<dbReference type="InterPro" id="IPR016047">
    <property type="entry name" value="M23ase_b-sheet_dom"/>
</dbReference>
<name>A0ABN2LGK3_9MICO</name>
<feature type="chain" id="PRO_5046647271" description="M23ase beta-sheet core domain-containing protein" evidence="1">
    <location>
        <begin position="39"/>
        <end position="255"/>
    </location>
</feature>
<dbReference type="Gene3D" id="2.70.70.10">
    <property type="entry name" value="Glucose Permease (Domain IIA)"/>
    <property type="match status" value="1"/>
</dbReference>
<organism evidence="3 4">
    <name type="scientific">Nostocoides veronense</name>
    <dbReference type="NCBI Taxonomy" id="330836"/>
    <lineage>
        <taxon>Bacteria</taxon>
        <taxon>Bacillati</taxon>
        <taxon>Actinomycetota</taxon>
        <taxon>Actinomycetes</taxon>
        <taxon>Micrococcales</taxon>
        <taxon>Intrasporangiaceae</taxon>
        <taxon>Nostocoides</taxon>
    </lineage>
</organism>
<feature type="signal peptide" evidence="1">
    <location>
        <begin position="1"/>
        <end position="38"/>
    </location>
</feature>
<dbReference type="InterPro" id="IPR011055">
    <property type="entry name" value="Dup_hybrid_motif"/>
</dbReference>
<keyword evidence="4" id="KW-1185">Reference proteome</keyword>
<evidence type="ECO:0000313" key="4">
    <source>
        <dbReference type="Proteomes" id="UP001499938"/>
    </source>
</evidence>
<dbReference type="CDD" id="cd12797">
    <property type="entry name" value="M23_peptidase"/>
    <property type="match status" value="1"/>
</dbReference>
<evidence type="ECO:0000259" key="2">
    <source>
        <dbReference type="Pfam" id="PF01551"/>
    </source>
</evidence>
<keyword evidence="1" id="KW-0732">Signal</keyword>
<comment type="caution">
    <text evidence="3">The sequence shown here is derived from an EMBL/GenBank/DDBJ whole genome shotgun (WGS) entry which is preliminary data.</text>
</comment>
<accession>A0ABN2LGK3</accession>
<evidence type="ECO:0000256" key="1">
    <source>
        <dbReference type="SAM" id="SignalP"/>
    </source>
</evidence>
<dbReference type="RefSeq" id="WP_344082383.1">
    <property type="nucleotide sequence ID" value="NZ_BAAAPO010000018.1"/>
</dbReference>
<proteinExistence type="predicted"/>
<gene>
    <name evidence="3" type="ORF">GCM10009811_11280</name>
</gene>
<reference evidence="3 4" key="1">
    <citation type="journal article" date="2019" name="Int. J. Syst. Evol. Microbiol.">
        <title>The Global Catalogue of Microorganisms (GCM) 10K type strain sequencing project: providing services to taxonomists for standard genome sequencing and annotation.</title>
        <authorList>
            <consortium name="The Broad Institute Genomics Platform"/>
            <consortium name="The Broad Institute Genome Sequencing Center for Infectious Disease"/>
            <person name="Wu L."/>
            <person name="Ma J."/>
        </authorList>
    </citation>
    <scope>NUCLEOTIDE SEQUENCE [LARGE SCALE GENOMIC DNA]</scope>
    <source>
        <strain evidence="3 4">JCM 15592</strain>
    </source>
</reference>